<feature type="non-terminal residue" evidence="9">
    <location>
        <position position="498"/>
    </location>
</feature>
<evidence type="ECO:0000313" key="10">
    <source>
        <dbReference type="Proteomes" id="UP000837857"/>
    </source>
</evidence>
<feature type="transmembrane region" description="Helical" evidence="7">
    <location>
        <begin position="40"/>
        <end position="58"/>
    </location>
</feature>
<dbReference type="InterPro" id="IPR000639">
    <property type="entry name" value="Epox_hydrolase-like"/>
</dbReference>
<keyword evidence="7" id="KW-0472">Membrane</keyword>
<keyword evidence="6" id="KW-0378">Hydrolase</keyword>
<reference evidence="9" key="1">
    <citation type="submission" date="2022-03" db="EMBL/GenBank/DDBJ databases">
        <authorList>
            <person name="Martin H S."/>
        </authorList>
    </citation>
    <scope>NUCLEOTIDE SEQUENCE</scope>
</reference>
<dbReference type="InterPro" id="IPR016292">
    <property type="entry name" value="Epoxide_hydrolase"/>
</dbReference>
<gene>
    <name evidence="9" type="ORF">IPOD504_LOCUS10584</name>
</gene>
<sequence>MDPPPGVPPDNTTPTSLAILRAGGRVFDAVRISKAKMAKLFFVATLIALGAPVYFIFLKSPPPLPEVDLNEWWGPEQLKTKQDTSVRPFKLKFDKVMIKDLKERLKAHRPFVPPLEGVAFEYGFNSKQMSNWINYWAEEYPFEEREKVFNKYPQFKTNIQGLDVHFIRVKPEVPAGVETVPLLLLHGWPGSVREFDAAIPLLTAVSKDRDFALEVIVPSLPGYGYSEASVRPGLGVDKMAVMFRNLMNRLGFKKYYIQGGDWGAVITSNMATMFPEEILGYHSNMAASLTGRTTLINVLGSVYPPLVVKAELADRLYPLSKHFGYLLEETGYLHIQSSKPDTIGVALSDSPSGLLAYILEKFSTWTKPEYKLKADGGLSSSFTREQLIDNLMMYWATNSITTSMRLYSETFNKRYMSLKMDDIPTTVPAWFIQAKNELVYHPGWIMRFKYKNLINETVLENGGHFLAMELPQVFTEDVLKAIAAFRDWHKQNKVKTEL</sequence>
<evidence type="ECO:0000256" key="3">
    <source>
        <dbReference type="ARBA" id="ARBA00010088"/>
    </source>
</evidence>
<dbReference type="Proteomes" id="UP000837857">
    <property type="component" value="Chromosome 25"/>
</dbReference>
<comment type="similarity">
    <text evidence="3">Belongs to the peptidase S33 family.</text>
</comment>
<keyword evidence="10" id="KW-1185">Reference proteome</keyword>
<dbReference type="PANTHER" id="PTHR21661:SF35">
    <property type="entry name" value="EPOXIDE HYDROLASE"/>
    <property type="match status" value="1"/>
</dbReference>
<dbReference type="InterPro" id="IPR029058">
    <property type="entry name" value="AB_hydrolase_fold"/>
</dbReference>
<dbReference type="EC" id="3.3.2.9" evidence="4"/>
<dbReference type="InterPro" id="IPR010497">
    <property type="entry name" value="Epoxide_hydro_N"/>
</dbReference>
<dbReference type="SUPFAM" id="SSF53474">
    <property type="entry name" value="alpha/beta-Hydrolases"/>
    <property type="match status" value="1"/>
</dbReference>
<accession>A0ABN8IN31</accession>
<comment type="catalytic activity">
    <reaction evidence="1">
        <text>1-(4-methoxyphenyl)-N-methyl-N-[(3-methyloxetan-3-yl)methyl]methanamine + H2O = 2-{[(4-methoxybenzyl)(methyl)amino]methyl}-2-methylpropane-1,3-diol</text>
        <dbReference type="Rhea" id="RHEA:55764"/>
        <dbReference type="ChEBI" id="CHEBI:15377"/>
        <dbReference type="ChEBI" id="CHEBI:139161"/>
        <dbReference type="ChEBI" id="CHEBI:139164"/>
        <dbReference type="EC" id="3.3.2.9"/>
    </reaction>
</comment>
<evidence type="ECO:0000256" key="5">
    <source>
        <dbReference type="ARBA" id="ARBA00022797"/>
    </source>
</evidence>
<evidence type="ECO:0000256" key="4">
    <source>
        <dbReference type="ARBA" id="ARBA00012091"/>
    </source>
</evidence>
<proteinExistence type="inferred from homology"/>
<evidence type="ECO:0000256" key="1">
    <source>
        <dbReference type="ARBA" id="ARBA00000221"/>
    </source>
</evidence>
<keyword evidence="7" id="KW-0812">Transmembrane</keyword>
<protein>
    <recommendedName>
        <fullName evidence="4">microsomal epoxide hydrolase</fullName>
        <ecNumber evidence="4">3.3.2.9</ecNumber>
    </recommendedName>
</protein>
<evidence type="ECO:0000256" key="7">
    <source>
        <dbReference type="SAM" id="Phobius"/>
    </source>
</evidence>
<comment type="subcellular location">
    <subcellularLocation>
        <location evidence="2">Microsome membrane</location>
        <topology evidence="2">Single-pass membrane protein</topology>
    </subcellularLocation>
</comment>
<dbReference type="PRINTS" id="PR00412">
    <property type="entry name" value="EPOXHYDRLASE"/>
</dbReference>
<evidence type="ECO:0000256" key="6">
    <source>
        <dbReference type="ARBA" id="ARBA00022801"/>
    </source>
</evidence>
<evidence type="ECO:0000259" key="8">
    <source>
        <dbReference type="Pfam" id="PF06441"/>
    </source>
</evidence>
<name>A0ABN8IN31_9NEOP</name>
<dbReference type="Gene3D" id="3.40.50.1820">
    <property type="entry name" value="alpha/beta hydrolase"/>
    <property type="match status" value="1"/>
</dbReference>
<keyword evidence="5" id="KW-0058">Aromatic hydrocarbons catabolism</keyword>
<dbReference type="PANTHER" id="PTHR21661">
    <property type="entry name" value="EPOXIDE HYDROLASE 1-RELATED"/>
    <property type="match status" value="1"/>
</dbReference>
<evidence type="ECO:0000256" key="2">
    <source>
        <dbReference type="ARBA" id="ARBA00004111"/>
    </source>
</evidence>
<dbReference type="EMBL" id="OW152837">
    <property type="protein sequence ID" value="CAH2058424.1"/>
    <property type="molecule type" value="Genomic_DNA"/>
</dbReference>
<dbReference type="PIRSF" id="PIRSF001112">
    <property type="entry name" value="Epoxide_hydrolase"/>
    <property type="match status" value="1"/>
</dbReference>
<dbReference type="Pfam" id="PF06441">
    <property type="entry name" value="EHN"/>
    <property type="match status" value="1"/>
</dbReference>
<feature type="domain" description="Epoxide hydrolase N-terminal" evidence="8">
    <location>
        <begin position="86"/>
        <end position="195"/>
    </location>
</feature>
<keyword evidence="7" id="KW-1133">Transmembrane helix</keyword>
<organism evidence="9 10">
    <name type="scientific">Iphiclides podalirius</name>
    <name type="common">scarce swallowtail</name>
    <dbReference type="NCBI Taxonomy" id="110791"/>
    <lineage>
        <taxon>Eukaryota</taxon>
        <taxon>Metazoa</taxon>
        <taxon>Ecdysozoa</taxon>
        <taxon>Arthropoda</taxon>
        <taxon>Hexapoda</taxon>
        <taxon>Insecta</taxon>
        <taxon>Pterygota</taxon>
        <taxon>Neoptera</taxon>
        <taxon>Endopterygota</taxon>
        <taxon>Lepidoptera</taxon>
        <taxon>Glossata</taxon>
        <taxon>Ditrysia</taxon>
        <taxon>Papilionoidea</taxon>
        <taxon>Papilionidae</taxon>
        <taxon>Papilioninae</taxon>
        <taxon>Iphiclides</taxon>
    </lineage>
</organism>
<evidence type="ECO:0000313" key="9">
    <source>
        <dbReference type="EMBL" id="CAH2058424.1"/>
    </source>
</evidence>